<protein>
    <submittedName>
        <fullName evidence="6">Vegetative incompatibility protein HET-E-1</fullName>
    </submittedName>
</protein>
<reference evidence="6 7" key="1">
    <citation type="journal article" date="2019" name="Fungal Biol. Biotechnol.">
        <title>Draft genome sequence of fastidious pathogen Ceratobasidium theobromae, which causes vascular-streak dieback in Theobroma cacao.</title>
        <authorList>
            <person name="Ali S.S."/>
            <person name="Asman A."/>
            <person name="Shao J."/>
            <person name="Firmansyah A.P."/>
            <person name="Susilo A.W."/>
            <person name="Rosmana A."/>
            <person name="McMahon P."/>
            <person name="Junaid M."/>
            <person name="Guest D."/>
            <person name="Kheng T.Y."/>
            <person name="Meinhardt L.W."/>
            <person name="Bailey B.A."/>
        </authorList>
    </citation>
    <scope>NUCLEOTIDE SEQUENCE [LARGE SCALE GENOMIC DNA]</scope>
    <source>
        <strain evidence="6 7">CT2</strain>
    </source>
</reference>
<dbReference type="AlphaFoldDB" id="A0A5N5QDI7"/>
<dbReference type="Gene3D" id="2.130.10.10">
    <property type="entry name" value="YVTN repeat-like/Quinoprotein amine dehydrogenase"/>
    <property type="match status" value="2"/>
</dbReference>
<feature type="repeat" description="WD" evidence="3">
    <location>
        <begin position="845"/>
        <end position="886"/>
    </location>
</feature>
<feature type="compositionally biased region" description="Low complexity" evidence="4">
    <location>
        <begin position="29"/>
        <end position="48"/>
    </location>
</feature>
<dbReference type="InterPro" id="IPR020472">
    <property type="entry name" value="WD40_PAC1"/>
</dbReference>
<dbReference type="InterPro" id="IPR027417">
    <property type="entry name" value="P-loop_NTPase"/>
</dbReference>
<dbReference type="PRINTS" id="PR00320">
    <property type="entry name" value="GPROTEINBRPT"/>
</dbReference>
<evidence type="ECO:0000313" key="7">
    <source>
        <dbReference type="Proteomes" id="UP000383932"/>
    </source>
</evidence>
<feature type="repeat" description="WD" evidence="3">
    <location>
        <begin position="766"/>
        <end position="800"/>
    </location>
</feature>
<evidence type="ECO:0000259" key="5">
    <source>
        <dbReference type="Pfam" id="PF24883"/>
    </source>
</evidence>
<dbReference type="OrthoDB" id="538223at2759"/>
<feature type="domain" description="Nephrocystin 3-like N-terminal" evidence="5">
    <location>
        <begin position="241"/>
        <end position="292"/>
    </location>
</feature>
<evidence type="ECO:0000313" key="6">
    <source>
        <dbReference type="EMBL" id="KAB5589508.1"/>
    </source>
</evidence>
<dbReference type="InterPro" id="IPR056884">
    <property type="entry name" value="NPHP3-like_N"/>
</dbReference>
<dbReference type="InterPro" id="IPR036322">
    <property type="entry name" value="WD40_repeat_dom_sf"/>
</dbReference>
<evidence type="ECO:0000256" key="4">
    <source>
        <dbReference type="SAM" id="MobiDB-lite"/>
    </source>
</evidence>
<dbReference type="PANTHER" id="PTHR44019:SF8">
    <property type="entry name" value="POC1 CENTRIOLAR PROTEIN HOMOLOG"/>
    <property type="match status" value="1"/>
</dbReference>
<evidence type="ECO:0000256" key="1">
    <source>
        <dbReference type="ARBA" id="ARBA00022574"/>
    </source>
</evidence>
<accession>A0A5N5QDI7</accession>
<evidence type="ECO:0000256" key="3">
    <source>
        <dbReference type="PROSITE-ProRule" id="PRU00221"/>
    </source>
</evidence>
<proteinExistence type="predicted"/>
<dbReference type="InterPro" id="IPR019775">
    <property type="entry name" value="WD40_repeat_CS"/>
</dbReference>
<dbReference type="Pfam" id="PF24883">
    <property type="entry name" value="NPHP3_N"/>
    <property type="match status" value="2"/>
</dbReference>
<feature type="domain" description="Nephrocystin 3-like N-terminal" evidence="5">
    <location>
        <begin position="299"/>
        <end position="369"/>
    </location>
</feature>
<gene>
    <name evidence="6" type="ORF">CTheo_7045</name>
</gene>
<keyword evidence="7" id="KW-1185">Reference proteome</keyword>
<feature type="region of interest" description="Disordered" evidence="4">
    <location>
        <begin position="1"/>
        <end position="57"/>
    </location>
</feature>
<organism evidence="6 7">
    <name type="scientific">Ceratobasidium theobromae</name>
    <dbReference type="NCBI Taxonomy" id="1582974"/>
    <lineage>
        <taxon>Eukaryota</taxon>
        <taxon>Fungi</taxon>
        <taxon>Dikarya</taxon>
        <taxon>Basidiomycota</taxon>
        <taxon>Agaricomycotina</taxon>
        <taxon>Agaricomycetes</taxon>
        <taxon>Cantharellales</taxon>
        <taxon>Ceratobasidiaceae</taxon>
        <taxon>Ceratobasidium</taxon>
    </lineage>
</organism>
<dbReference type="InterPro" id="IPR050505">
    <property type="entry name" value="WDR55/POC1"/>
</dbReference>
<dbReference type="SUPFAM" id="SSF50978">
    <property type="entry name" value="WD40 repeat-like"/>
    <property type="match status" value="1"/>
</dbReference>
<dbReference type="PROSITE" id="PS50294">
    <property type="entry name" value="WD_REPEATS_REGION"/>
    <property type="match status" value="4"/>
</dbReference>
<dbReference type="InterPro" id="IPR015943">
    <property type="entry name" value="WD40/YVTN_repeat-like_dom_sf"/>
</dbReference>
<dbReference type="CDD" id="cd00200">
    <property type="entry name" value="WD40"/>
    <property type="match status" value="1"/>
</dbReference>
<dbReference type="SMART" id="SM00320">
    <property type="entry name" value="WD40"/>
    <property type="match status" value="5"/>
</dbReference>
<feature type="repeat" description="WD" evidence="3">
    <location>
        <begin position="888"/>
        <end position="929"/>
    </location>
</feature>
<evidence type="ECO:0000256" key="2">
    <source>
        <dbReference type="ARBA" id="ARBA00022737"/>
    </source>
</evidence>
<feature type="repeat" description="WD" evidence="3">
    <location>
        <begin position="931"/>
        <end position="954"/>
    </location>
</feature>
<comment type="caution">
    <text evidence="6">The sequence shown here is derived from an EMBL/GenBank/DDBJ whole genome shotgun (WGS) entry which is preliminary data.</text>
</comment>
<keyword evidence="1 3" id="KW-0853">WD repeat</keyword>
<dbReference type="PROSITE" id="PS00678">
    <property type="entry name" value="WD_REPEATS_1"/>
    <property type="match status" value="2"/>
</dbReference>
<keyword evidence="2" id="KW-0677">Repeat</keyword>
<dbReference type="PANTHER" id="PTHR44019">
    <property type="entry name" value="WD REPEAT-CONTAINING PROTEIN 55"/>
    <property type="match status" value="1"/>
</dbReference>
<dbReference type="SUPFAM" id="SSF52540">
    <property type="entry name" value="P-loop containing nucleoside triphosphate hydrolases"/>
    <property type="match status" value="1"/>
</dbReference>
<dbReference type="InterPro" id="IPR001680">
    <property type="entry name" value="WD40_rpt"/>
</dbReference>
<feature type="repeat" description="WD" evidence="3">
    <location>
        <begin position="802"/>
        <end position="843"/>
    </location>
</feature>
<dbReference type="Pfam" id="PF00400">
    <property type="entry name" value="WD40"/>
    <property type="match status" value="5"/>
</dbReference>
<dbReference type="PROSITE" id="PS50082">
    <property type="entry name" value="WD_REPEATS_2"/>
    <property type="match status" value="5"/>
</dbReference>
<dbReference type="Proteomes" id="UP000383932">
    <property type="component" value="Unassembled WGS sequence"/>
</dbReference>
<dbReference type="EMBL" id="SSOP01000260">
    <property type="protein sequence ID" value="KAB5589508.1"/>
    <property type="molecule type" value="Genomic_DNA"/>
</dbReference>
<name>A0A5N5QDI7_9AGAM</name>
<sequence length="954" mass="105356">MEPNPPPPPKRKRPRWYPEFSIRRQKANASSQSQPRPSSPTTRVSPAVQSSNPGARNAAWEAVKATLRRLKRSAELVPALSMVFDGLECFLSLFEANMRYRHDSQQLADHLNITLEFLQGHLVNPSSVEITGIIKDIAEAIQRELDSIKPQQGQSGPSRPILTPFEGDELIGCYRRIDQLLHRIAQLEIGMGAWNTANTNLIEAQLDKLKPVELAIYNSMISEEVNRRACTAKTREKVLREVNTWADDPDAEKIYWLDGMAGTGKTTIAYTLSEALQSRGQLAASFFCTHRSRIALEKNPGVGSLNIAAQFEKILKDPLLEIKGKMSDNMVVTIDALDECDDSSIAARALDMLFGFASDLPIKFFVTSRPEPGIHKKMTSQDQNAPLIMRLHDIEQSLVQADIELYLREELSAMSVSSTQLKQLAELAGNLFIFAATTMRYISPDDDTIDSDERLETMLSVDAKSDRKFEHINIPYSTILNAAINNPKLEPKERDRRLLVLWTAVCAREQISVGALAALARLKSSLVLGALQPFRSVLHISEHNSLVSTFHASFPDYIFGRGRSGDFACDKKAHSQFVVGRCFGIMKDQLKFNICKLESSFLRDKNVPGLKTRIERNISRELFYACRYWTDHLELSGTSSEIHQTLEEFLSQRLLFWMEVLNLKECIVTGVLGLVKAQAWLIMSKADPHLIKLASDAHKFVARYAGHGMSQSTPHIYISAVAFCPESSSIWSHLTGKTRGLMKVRGTAIERMALAPLATCIVGSEVKSVGFSPGGARIVSGSDDPAIRVWNSHDGTLIAGPFHGHTDPVRSVAFSPDGARIVSGSDDQTIRVWNTHGGALVAGPYHGHTDTITSVAFSPNGAHIISGSDDRTIRVWNARDGTLVTSPFHGHTDWVTSVAFSPDGARIVSGSHDQTIRVWNVRDGTLVAGPFHGHTDSVRSVAFSPDGARVVSVS</sequence>